<evidence type="ECO:0000313" key="1">
    <source>
        <dbReference type="EMBL" id="NSX55451.1"/>
    </source>
</evidence>
<dbReference type="Gene3D" id="2.30.320.10">
    <property type="entry name" value="YwqG-like"/>
    <property type="match status" value="2"/>
</dbReference>
<evidence type="ECO:0000313" key="2">
    <source>
        <dbReference type="Proteomes" id="UP000777935"/>
    </source>
</evidence>
<dbReference type="InterPro" id="IPR015315">
    <property type="entry name" value="DUF1963"/>
</dbReference>
<proteinExistence type="predicted"/>
<reference evidence="1 2" key="1">
    <citation type="submission" date="2020-06" db="EMBL/GenBank/DDBJ databases">
        <title>Sulfitobacter algicola sp. nov., isolated from green algae.</title>
        <authorList>
            <person name="Wang C."/>
        </authorList>
    </citation>
    <scope>NUCLEOTIDE SEQUENCE [LARGE SCALE GENOMIC DNA]</scope>
    <source>
        <strain evidence="1 2">1151</strain>
    </source>
</reference>
<dbReference type="EMBL" id="JABUFE010000006">
    <property type="protein sequence ID" value="NSX55451.1"/>
    <property type="molecule type" value="Genomic_DNA"/>
</dbReference>
<dbReference type="SUPFAM" id="SSF103032">
    <property type="entry name" value="Hypothetical protein YwqG"/>
    <property type="match status" value="2"/>
</dbReference>
<name>A0ABX2ITW6_9RHOB</name>
<protein>
    <submittedName>
        <fullName evidence="1">DUF1963 domain-containing protein</fullName>
    </submittedName>
</protein>
<keyword evidence="2" id="KW-1185">Reference proteome</keyword>
<accession>A0ABX2ITW6</accession>
<gene>
    <name evidence="1" type="ORF">HRQ87_11610</name>
</gene>
<comment type="caution">
    <text evidence="1">The sequence shown here is derived from an EMBL/GenBank/DDBJ whole genome shotgun (WGS) entry which is preliminary data.</text>
</comment>
<dbReference type="InterPro" id="IPR035948">
    <property type="entry name" value="YwqG-like_sf"/>
</dbReference>
<dbReference type="Proteomes" id="UP000777935">
    <property type="component" value="Unassembled WGS sequence"/>
</dbReference>
<dbReference type="PANTHER" id="PTHR36436">
    <property type="entry name" value="SLL5081 PROTEIN"/>
    <property type="match status" value="1"/>
</dbReference>
<dbReference type="RefSeq" id="WP_174138479.1">
    <property type="nucleotide sequence ID" value="NZ_JABUFE010000006.1"/>
</dbReference>
<organism evidence="1 2">
    <name type="scientific">Parasulfitobacter algicola</name>
    <dbReference type="NCBI Taxonomy" id="2614809"/>
    <lineage>
        <taxon>Bacteria</taxon>
        <taxon>Pseudomonadati</taxon>
        <taxon>Pseudomonadota</taxon>
        <taxon>Alphaproteobacteria</taxon>
        <taxon>Rhodobacterales</taxon>
        <taxon>Roseobacteraceae</taxon>
        <taxon>Parasulfitobacter</taxon>
    </lineage>
</organism>
<dbReference type="PANTHER" id="PTHR36436:SF6">
    <property type="entry name" value="SLL5081 PROTEIN"/>
    <property type="match status" value="1"/>
</dbReference>
<dbReference type="Pfam" id="PF09234">
    <property type="entry name" value="DUF1963"/>
    <property type="match status" value="1"/>
</dbReference>
<sequence>MTLPFFTHTDFEALAGPARRDAVYLHRPFLLDENNDTSLSHLGGLPSLPVNIDWPRDSYERAMHFLAQIDCASLPKISFNLPNAGLLLFFGCLDDEDCWQAPNSVRVIHVLDTHHEKHKPPDDLLPLFPHGHQRYRTLEMPDDAPVKVFRHWPVQLYRVDDWPTHVQGCDWQELTDRKYDDMRERMIAAELFRVTGTAPNFTDKYPHWRYRCPRDLDDGPPFPQVWGMIDKIARAFCYHSDRSDKDLISQDDLQAKAVTRAHAFIKQARRIASNHIPTVRDSTYFLDWLRPLISSDNDAVQHLIKDAVSDGMRMALEEMAIDPVGRANVPADYFQEASWHYLPTTAHLDATLRPRFRADYSHHKMLGYRRMGGADPDFDNDDNVMLLQLFSDDALQFCFYDHGFAEFWISKKDLADRRFDKAFGFIDG</sequence>